<accession>A0A5C8DY54</accession>
<comment type="caution">
    <text evidence="2">The sequence shown here is derived from an EMBL/GenBank/DDBJ whole genome shotgun (WGS) entry which is preliminary data.</text>
</comment>
<evidence type="ECO:0000313" key="2">
    <source>
        <dbReference type="EMBL" id="TXJ30094.1"/>
    </source>
</evidence>
<evidence type="ECO:0000313" key="3">
    <source>
        <dbReference type="Proteomes" id="UP000324707"/>
    </source>
</evidence>
<feature type="compositionally biased region" description="Basic residues" evidence="1">
    <location>
        <begin position="9"/>
        <end position="24"/>
    </location>
</feature>
<feature type="region of interest" description="Disordered" evidence="1">
    <location>
        <begin position="1"/>
        <end position="25"/>
    </location>
</feature>
<dbReference type="AlphaFoldDB" id="A0A5C8DY54"/>
<sequence>MQKAENKIGKVKKSKYPQQKRHRSQMSEWALNTLVDKFNKLDKSKTTIHRHLLGEKTITFSKEDIDKILNKNNIKDLIIEYNRTLTDKNKNWDERIVIRDNKISQTDKGKQNLCIVLSLSKNEVITAYYNPLDDNHATINMDRYDKFPINGI</sequence>
<proteinExistence type="predicted"/>
<dbReference type="Proteomes" id="UP000324707">
    <property type="component" value="Unassembled WGS sequence"/>
</dbReference>
<dbReference type="EMBL" id="SAXX01000024">
    <property type="protein sequence ID" value="TXJ30094.1"/>
    <property type="molecule type" value="Genomic_DNA"/>
</dbReference>
<protein>
    <submittedName>
        <fullName evidence="2">Uncharacterized protein</fullName>
    </submittedName>
</protein>
<dbReference type="RefSeq" id="WP_147737420.1">
    <property type="nucleotide sequence ID" value="NZ_SAXX01000024.1"/>
</dbReference>
<evidence type="ECO:0000256" key="1">
    <source>
        <dbReference type="SAM" id="MobiDB-lite"/>
    </source>
</evidence>
<gene>
    <name evidence="2" type="ORF">EPJ69_11030</name>
</gene>
<organism evidence="2 3">
    <name type="scientific">Brachyspira aalborgi</name>
    <dbReference type="NCBI Taxonomy" id="29522"/>
    <lineage>
        <taxon>Bacteria</taxon>
        <taxon>Pseudomonadati</taxon>
        <taxon>Spirochaetota</taxon>
        <taxon>Spirochaetia</taxon>
        <taxon>Brachyspirales</taxon>
        <taxon>Brachyspiraceae</taxon>
        <taxon>Brachyspira</taxon>
    </lineage>
</organism>
<name>A0A5C8DY54_9SPIR</name>
<reference evidence="2 3" key="1">
    <citation type="journal article" date="1992" name="Lakartidningen">
        <title>[Penicillin V and not amoxicillin is the first choice preparation in acute otitis].</title>
        <authorList>
            <person name="Kamme C."/>
            <person name="Lundgren K."/>
            <person name="Prellner K."/>
        </authorList>
    </citation>
    <scope>NUCLEOTIDE SEQUENCE [LARGE SCALE GENOMIC DNA]</scope>
    <source>
        <strain evidence="2 3">PC5538III-lc</strain>
    </source>
</reference>